<reference evidence="2" key="1">
    <citation type="journal article" date="2017" name="Nat. Microbiol.">
        <title>Global analysis of biosynthetic gene clusters reveals vast potential of secondary metabolite production in Penicillium species.</title>
        <authorList>
            <person name="Nielsen J.C."/>
            <person name="Grijseels S."/>
            <person name="Prigent S."/>
            <person name="Ji B."/>
            <person name="Dainat J."/>
            <person name="Nielsen K.F."/>
            <person name="Frisvad J.C."/>
            <person name="Workman M."/>
            <person name="Nielsen J."/>
        </authorList>
    </citation>
    <scope>NUCLEOTIDE SEQUENCE [LARGE SCALE GENOMIC DNA]</scope>
    <source>
        <strain evidence="2">IBT 29525</strain>
    </source>
</reference>
<evidence type="ECO:0000313" key="2">
    <source>
        <dbReference type="Proteomes" id="UP000191612"/>
    </source>
</evidence>
<comment type="caution">
    <text evidence="1">The sequence shown here is derived from an EMBL/GenBank/DDBJ whole genome shotgun (WGS) entry which is preliminary data.</text>
</comment>
<evidence type="ECO:0000313" key="1">
    <source>
        <dbReference type="EMBL" id="OQD94901.1"/>
    </source>
</evidence>
<accession>A0A1V6R0K7</accession>
<sequence>MFGRKAVRLSSDSVPDIEMQQNAIRQRNPNHKESDDTTHLGALETLFGFTSDQMRQVEALPKATSWCLYLEDCFKPLLVDQYSSIWVALGLAQPRAVTECWPFFRFICHAISKLDDTGYSIEDVWKLAKAVSGMDMELNTDPDIYRETSQSTTDDESRQECLVAVFAVLCWGSMIVQPRLTRNGAVATPCLAIHQLPTDQVLKIDFARRPILAVFQGFQKALYRRGSTREAATHESTILYVSKVNYHSLRTMGKK</sequence>
<keyword evidence="2" id="KW-1185">Reference proteome</keyword>
<dbReference type="EMBL" id="MDYO01000023">
    <property type="protein sequence ID" value="OQD94901.1"/>
    <property type="molecule type" value="Genomic_DNA"/>
</dbReference>
<dbReference type="Proteomes" id="UP000191612">
    <property type="component" value="Unassembled WGS sequence"/>
</dbReference>
<protein>
    <submittedName>
        <fullName evidence="1">Uncharacterized protein</fullName>
    </submittedName>
</protein>
<organism evidence="1 2">
    <name type="scientific">Penicillium solitum</name>
    <dbReference type="NCBI Taxonomy" id="60172"/>
    <lineage>
        <taxon>Eukaryota</taxon>
        <taxon>Fungi</taxon>
        <taxon>Dikarya</taxon>
        <taxon>Ascomycota</taxon>
        <taxon>Pezizomycotina</taxon>
        <taxon>Eurotiomycetes</taxon>
        <taxon>Eurotiomycetidae</taxon>
        <taxon>Eurotiales</taxon>
        <taxon>Aspergillaceae</taxon>
        <taxon>Penicillium</taxon>
    </lineage>
</organism>
<dbReference type="AlphaFoldDB" id="A0A1V6R0K7"/>
<name>A0A1V6R0K7_9EURO</name>
<proteinExistence type="predicted"/>
<gene>
    <name evidence="1" type="ORF">PENSOL_c023G09734</name>
</gene>